<gene>
    <name evidence="1" type="ORF">PGLA1383_LOCUS49587</name>
</gene>
<comment type="caution">
    <text evidence="1">The sequence shown here is derived from an EMBL/GenBank/DDBJ whole genome shotgun (WGS) entry which is preliminary data.</text>
</comment>
<evidence type="ECO:0008006" key="3">
    <source>
        <dbReference type="Google" id="ProtNLM"/>
    </source>
</evidence>
<name>A0A813H751_POLGL</name>
<organism evidence="1 2">
    <name type="scientific">Polarella glacialis</name>
    <name type="common">Dinoflagellate</name>
    <dbReference type="NCBI Taxonomy" id="89957"/>
    <lineage>
        <taxon>Eukaryota</taxon>
        <taxon>Sar</taxon>
        <taxon>Alveolata</taxon>
        <taxon>Dinophyceae</taxon>
        <taxon>Suessiales</taxon>
        <taxon>Suessiaceae</taxon>
        <taxon>Polarella</taxon>
    </lineage>
</organism>
<keyword evidence="2" id="KW-1185">Reference proteome</keyword>
<dbReference type="SUPFAM" id="SSF55608">
    <property type="entry name" value="Homing endonucleases"/>
    <property type="match status" value="1"/>
</dbReference>
<sequence length="126" mass="14232">MASIRQDQLIIVADWPDSKIDRTHAASNLRILTSFPPAVKLQCSWDYVAGFFDGEGCIRVPSVRNSFRLHISQLHRQMLVEIIVFIQAELPQLYLSVTVGPGMALDLKSLVLPVVALFWKSWLRLG</sequence>
<evidence type="ECO:0000313" key="2">
    <source>
        <dbReference type="Proteomes" id="UP000654075"/>
    </source>
</evidence>
<evidence type="ECO:0000313" key="1">
    <source>
        <dbReference type="EMBL" id="CAE8633841.1"/>
    </source>
</evidence>
<accession>A0A813H751</accession>
<reference evidence="1" key="1">
    <citation type="submission" date="2021-02" db="EMBL/GenBank/DDBJ databases">
        <authorList>
            <person name="Dougan E. K."/>
            <person name="Rhodes N."/>
            <person name="Thang M."/>
            <person name="Chan C."/>
        </authorList>
    </citation>
    <scope>NUCLEOTIDE SEQUENCE</scope>
</reference>
<dbReference type="EMBL" id="CAJNNV010030842">
    <property type="protein sequence ID" value="CAE8633841.1"/>
    <property type="molecule type" value="Genomic_DNA"/>
</dbReference>
<protein>
    <recommendedName>
        <fullName evidence="3">LAGLIDADG endonuclease</fullName>
    </recommendedName>
</protein>
<dbReference type="Proteomes" id="UP000654075">
    <property type="component" value="Unassembled WGS sequence"/>
</dbReference>
<proteinExistence type="predicted"/>
<dbReference type="AlphaFoldDB" id="A0A813H751"/>
<dbReference type="OrthoDB" id="439133at2759"/>
<dbReference type="InterPro" id="IPR027434">
    <property type="entry name" value="Homing_endonucl"/>
</dbReference>